<proteinExistence type="predicted"/>
<gene>
    <name evidence="2" type="ORF">QFW77_06270</name>
</gene>
<keyword evidence="3" id="KW-1185">Reference proteome</keyword>
<feature type="transmembrane region" description="Helical" evidence="1">
    <location>
        <begin position="12"/>
        <end position="31"/>
    </location>
</feature>
<accession>A0ABT6J6Z0</accession>
<comment type="caution">
    <text evidence="2">The sequence shown here is derived from an EMBL/GenBank/DDBJ whole genome shotgun (WGS) entry which is preliminary data.</text>
</comment>
<evidence type="ECO:0000313" key="3">
    <source>
        <dbReference type="Proteomes" id="UP001156940"/>
    </source>
</evidence>
<evidence type="ECO:0000256" key="1">
    <source>
        <dbReference type="SAM" id="Phobius"/>
    </source>
</evidence>
<protein>
    <submittedName>
        <fullName evidence="2">Uncharacterized protein</fullName>
    </submittedName>
</protein>
<dbReference type="EMBL" id="JARXRM010000025">
    <property type="protein sequence ID" value="MDH5822596.1"/>
    <property type="molecule type" value="Genomic_DNA"/>
</dbReference>
<dbReference type="Proteomes" id="UP001156940">
    <property type="component" value="Unassembled WGS sequence"/>
</dbReference>
<dbReference type="RefSeq" id="WP_280573536.1">
    <property type="nucleotide sequence ID" value="NZ_JARXRM010000025.1"/>
</dbReference>
<keyword evidence="1" id="KW-1133">Transmembrane helix</keyword>
<reference evidence="2 3" key="1">
    <citation type="submission" date="2023-04" db="EMBL/GenBank/DDBJ databases">
        <title>Luteimonas endophyticus RD2P54.</title>
        <authorList>
            <person name="Sun J.-Q."/>
        </authorList>
    </citation>
    <scope>NUCLEOTIDE SEQUENCE [LARGE SCALE GENOMIC DNA]</scope>
    <source>
        <strain evidence="2 3">RD2P54</strain>
    </source>
</reference>
<keyword evidence="1" id="KW-0472">Membrane</keyword>
<keyword evidence="1" id="KW-0812">Transmembrane</keyword>
<sequence length="59" mass="6517">MQPDTRKPLAREFLPAMAAYALVLTASAFALRAVESSALRAAYLLPYTACKLVAARRYR</sequence>
<name>A0ABT6J6Z0_9GAMM</name>
<evidence type="ECO:0000313" key="2">
    <source>
        <dbReference type="EMBL" id="MDH5822596.1"/>
    </source>
</evidence>
<organism evidence="2 3">
    <name type="scientific">Luteimonas endophytica</name>
    <dbReference type="NCBI Taxonomy" id="3042023"/>
    <lineage>
        <taxon>Bacteria</taxon>
        <taxon>Pseudomonadati</taxon>
        <taxon>Pseudomonadota</taxon>
        <taxon>Gammaproteobacteria</taxon>
        <taxon>Lysobacterales</taxon>
        <taxon>Lysobacteraceae</taxon>
        <taxon>Luteimonas</taxon>
    </lineage>
</organism>